<dbReference type="AlphaFoldDB" id="A0A084A8H5"/>
<comment type="caution">
    <text evidence="1">The sequence shown here is derived from an EMBL/GenBank/DDBJ whole genome shotgun (WGS) entry which is preliminary data.</text>
</comment>
<protein>
    <submittedName>
        <fullName evidence="1">Uncharacterized protein</fullName>
    </submittedName>
</protein>
<sequence>MRTTKATEEIEKAIIHLKKAKREISNYTFEYNVQNLIQLDKTIKQLENIKTGINADSFSVEGVKSTGEIEGARLSR</sequence>
<dbReference type="EMBL" id="AZSI01000148">
    <property type="protein sequence ID" value="KEY61604.1"/>
    <property type="molecule type" value="Genomic_DNA"/>
</dbReference>
<name>A0A084A8H5_LACLC</name>
<gene>
    <name evidence="1" type="ORF">U725_02235</name>
</gene>
<organism evidence="1 2">
    <name type="scientific">Lactococcus cremoris subsp. cremoris GE214</name>
    <dbReference type="NCBI Taxonomy" id="1415168"/>
    <lineage>
        <taxon>Bacteria</taxon>
        <taxon>Bacillati</taxon>
        <taxon>Bacillota</taxon>
        <taxon>Bacilli</taxon>
        <taxon>Lactobacillales</taxon>
        <taxon>Streptococcaceae</taxon>
        <taxon>Lactococcus</taxon>
        <taxon>Lactococcus cremoris subsp. cremoris</taxon>
    </lineage>
</organism>
<evidence type="ECO:0000313" key="2">
    <source>
        <dbReference type="Proteomes" id="UP000028401"/>
    </source>
</evidence>
<dbReference type="Proteomes" id="UP000028401">
    <property type="component" value="Unassembled WGS sequence"/>
</dbReference>
<accession>A0A084A8H5</accession>
<evidence type="ECO:0000313" key="1">
    <source>
        <dbReference type="EMBL" id="KEY61604.1"/>
    </source>
</evidence>
<dbReference type="PATRIC" id="fig|1415168.3.peg.2295"/>
<dbReference type="GeneID" id="61110286"/>
<dbReference type="RefSeq" id="WP_004254795.1">
    <property type="nucleotide sequence ID" value="NZ_AZSI01000148.1"/>
</dbReference>
<proteinExistence type="predicted"/>
<reference evidence="1 2" key="1">
    <citation type="submission" date="2014-06" db="EMBL/GenBank/DDBJ databases">
        <title>Draft genome sequence of the putrescine producing strain Lactococcus lactis subsp cremoris GE214.</title>
        <authorList>
            <person name="Ladero V."/>
            <person name="Linares D.M."/>
            <person name="del Rio B."/>
            <person name="Mayo B."/>
            <person name="Martin M.C."/>
            <person name="Fernandez M."/>
            <person name="Alvarez M.A."/>
        </authorList>
    </citation>
    <scope>NUCLEOTIDE SEQUENCE [LARGE SCALE GENOMIC DNA]</scope>
    <source>
        <strain evidence="1 2">GE214</strain>
    </source>
</reference>